<dbReference type="InterPro" id="IPR039859">
    <property type="entry name" value="PFA4/ZDH16/20/ERF2-like"/>
</dbReference>
<evidence type="ECO:0000256" key="7">
    <source>
        <dbReference type="ARBA" id="ARBA00023315"/>
    </source>
</evidence>
<proteinExistence type="inferred from homology"/>
<keyword evidence="6 8" id="KW-0472">Membrane</keyword>
<evidence type="ECO:0000256" key="6">
    <source>
        <dbReference type="ARBA" id="ARBA00023136"/>
    </source>
</evidence>
<keyword evidence="7 8" id="KW-0012">Acyltransferase</keyword>
<evidence type="ECO:0000256" key="4">
    <source>
        <dbReference type="ARBA" id="ARBA00022692"/>
    </source>
</evidence>
<evidence type="ECO:0000256" key="1">
    <source>
        <dbReference type="ARBA" id="ARBA00004127"/>
    </source>
</evidence>
<dbReference type="PANTHER" id="PTHR12246">
    <property type="entry name" value="PALMITOYLTRANSFERASE ZDHHC16"/>
    <property type="match status" value="1"/>
</dbReference>
<keyword evidence="11" id="KW-1185">Reference proteome</keyword>
<dbReference type="InterPro" id="IPR001594">
    <property type="entry name" value="Palmitoyltrfase_DHHC"/>
</dbReference>
<dbReference type="EC" id="2.3.1.225" evidence="8"/>
<feature type="domain" description="Palmitoyltransferase DHHC" evidence="9">
    <location>
        <begin position="135"/>
        <end position="252"/>
    </location>
</feature>
<feature type="transmembrane region" description="Helical" evidence="8">
    <location>
        <begin position="218"/>
        <end position="238"/>
    </location>
</feature>
<evidence type="ECO:0000256" key="3">
    <source>
        <dbReference type="ARBA" id="ARBA00022679"/>
    </source>
</evidence>
<comment type="domain">
    <text evidence="8">The DHHC domain is required for palmitoyltransferase activity.</text>
</comment>
<evidence type="ECO:0000256" key="2">
    <source>
        <dbReference type="ARBA" id="ARBA00008574"/>
    </source>
</evidence>
<protein>
    <recommendedName>
        <fullName evidence="8">S-acyltransferase</fullName>
        <ecNumber evidence="8">2.3.1.225</ecNumber>
    </recommendedName>
    <alternativeName>
        <fullName evidence="8">Palmitoyltransferase</fullName>
    </alternativeName>
</protein>
<keyword evidence="4 8" id="KW-0812">Transmembrane</keyword>
<dbReference type="Proteomes" id="UP001291926">
    <property type="component" value="Unassembled WGS sequence"/>
</dbReference>
<evidence type="ECO:0000313" key="10">
    <source>
        <dbReference type="EMBL" id="KAK4486360.1"/>
    </source>
</evidence>
<reference evidence="10 11" key="1">
    <citation type="journal article" date="2023" name="bioRxiv">
        <title>Genome report: Whole genome sequence and annotation of Penstemon davidsonii.</title>
        <authorList>
            <person name="Ostevik K.L."/>
            <person name="Alabady M."/>
            <person name="Zhang M."/>
            <person name="Rausher M.D."/>
        </authorList>
    </citation>
    <scope>NUCLEOTIDE SEQUENCE [LARGE SCALE GENOMIC DNA]</scope>
    <source>
        <strain evidence="10">DNT005</strain>
        <tissue evidence="10">Whole leaf</tissue>
    </source>
</reference>
<keyword evidence="3 8" id="KW-0808">Transferase</keyword>
<keyword evidence="5 8" id="KW-1133">Transmembrane helix</keyword>
<feature type="transmembrane region" description="Helical" evidence="8">
    <location>
        <begin position="76"/>
        <end position="102"/>
    </location>
</feature>
<sequence>MDFTNSAAPDVDVPKEDQESTSVDVAFETDCWGCGLRVLVSPYASVFKCGWCGAITKQNAVKNGGIWAVYPVVFSISYACGVFHLSIAVLLSVSTLSLFLFVASRPAGAPPTILWGSYPTVGKGPVKKKNASAGIIGNCVGAANHRCFILFLISTVSSTFYVAIMTSYAALYIWPPLNHRPVSHLKGFVNTQFIFRILKEDILSFLRSAVFLHARGLLLVYLFIASFSVSIGLTVLLWHQLSYIYAGKTYLSHLSAVDSNETAEKDCQNLVRFFGCPYVAAIYVSSYWKSRKSHEK</sequence>
<gene>
    <name evidence="10" type="ORF">RD792_009033</name>
</gene>
<comment type="caution">
    <text evidence="10">The sequence shown here is derived from an EMBL/GenBank/DDBJ whole genome shotgun (WGS) entry which is preliminary data.</text>
</comment>
<dbReference type="EMBL" id="JAYDYQ010002533">
    <property type="protein sequence ID" value="KAK4486360.1"/>
    <property type="molecule type" value="Genomic_DNA"/>
</dbReference>
<evidence type="ECO:0000256" key="5">
    <source>
        <dbReference type="ARBA" id="ARBA00022989"/>
    </source>
</evidence>
<evidence type="ECO:0000256" key="8">
    <source>
        <dbReference type="RuleBase" id="RU079119"/>
    </source>
</evidence>
<comment type="similarity">
    <text evidence="2 8">Belongs to the DHHC palmitoyltransferase family.</text>
</comment>
<evidence type="ECO:0000259" key="9">
    <source>
        <dbReference type="Pfam" id="PF01529"/>
    </source>
</evidence>
<feature type="transmembrane region" description="Helical" evidence="8">
    <location>
        <begin position="148"/>
        <end position="174"/>
    </location>
</feature>
<dbReference type="Pfam" id="PF01529">
    <property type="entry name" value="DHHC"/>
    <property type="match status" value="1"/>
</dbReference>
<organism evidence="10 11">
    <name type="scientific">Penstemon davidsonii</name>
    <dbReference type="NCBI Taxonomy" id="160366"/>
    <lineage>
        <taxon>Eukaryota</taxon>
        <taxon>Viridiplantae</taxon>
        <taxon>Streptophyta</taxon>
        <taxon>Embryophyta</taxon>
        <taxon>Tracheophyta</taxon>
        <taxon>Spermatophyta</taxon>
        <taxon>Magnoliopsida</taxon>
        <taxon>eudicotyledons</taxon>
        <taxon>Gunneridae</taxon>
        <taxon>Pentapetalae</taxon>
        <taxon>asterids</taxon>
        <taxon>lamiids</taxon>
        <taxon>Lamiales</taxon>
        <taxon>Plantaginaceae</taxon>
        <taxon>Cheloneae</taxon>
        <taxon>Penstemon</taxon>
    </lineage>
</organism>
<comment type="catalytic activity">
    <reaction evidence="8">
        <text>L-cysteinyl-[protein] + hexadecanoyl-CoA = S-hexadecanoyl-L-cysteinyl-[protein] + CoA</text>
        <dbReference type="Rhea" id="RHEA:36683"/>
        <dbReference type="Rhea" id="RHEA-COMP:10131"/>
        <dbReference type="Rhea" id="RHEA-COMP:11032"/>
        <dbReference type="ChEBI" id="CHEBI:29950"/>
        <dbReference type="ChEBI" id="CHEBI:57287"/>
        <dbReference type="ChEBI" id="CHEBI:57379"/>
        <dbReference type="ChEBI" id="CHEBI:74151"/>
        <dbReference type="EC" id="2.3.1.225"/>
    </reaction>
</comment>
<accession>A0ABR0DAT6</accession>
<name>A0ABR0DAT6_9LAMI</name>
<evidence type="ECO:0000313" key="11">
    <source>
        <dbReference type="Proteomes" id="UP001291926"/>
    </source>
</evidence>
<comment type="subcellular location">
    <subcellularLocation>
        <location evidence="1">Endomembrane system</location>
        <topology evidence="1">Multi-pass membrane protein</topology>
    </subcellularLocation>
</comment>